<feature type="transmembrane region" description="Helical" evidence="1">
    <location>
        <begin position="75"/>
        <end position="93"/>
    </location>
</feature>
<dbReference type="Proteomes" id="UP000830835">
    <property type="component" value="Unassembled WGS sequence"/>
</dbReference>
<reference evidence="2" key="1">
    <citation type="submission" date="2021-02" db="EMBL/GenBank/DDBJ databases">
        <title>The CRISPR/cas machinery reduction and long-range gene transfer in the hot spring cyanobacterium Synechococcus.</title>
        <authorList>
            <person name="Dvorak P."/>
            <person name="Jahodarova E."/>
            <person name="Hasler P."/>
            <person name="Poulickova A."/>
        </authorList>
    </citation>
    <scope>NUCLEOTIDE SEQUENCE</scope>
    <source>
        <strain evidence="2">Rupite</strain>
    </source>
</reference>
<name>A0ABT0C8A6_THEVL</name>
<sequence>MDWKAWKLSRQNMAGAAMRQLFLRAAICALIAIVGVHFVAADQRWLLLVLVGICGIVISLTRAAFDKTLSRAERIVFVLWDVIIFLILIGLILF</sequence>
<feature type="transmembrane region" description="Helical" evidence="1">
    <location>
        <begin position="21"/>
        <end position="39"/>
    </location>
</feature>
<evidence type="ECO:0000313" key="2">
    <source>
        <dbReference type="EMBL" id="MCJ2542023.1"/>
    </source>
</evidence>
<keyword evidence="1" id="KW-1133">Transmembrane helix</keyword>
<dbReference type="EMBL" id="JAFIRA010000005">
    <property type="protein sequence ID" value="MCJ2542023.1"/>
    <property type="molecule type" value="Genomic_DNA"/>
</dbReference>
<keyword evidence="1" id="KW-0472">Membrane</keyword>
<dbReference type="RefSeq" id="WP_244349233.1">
    <property type="nucleotide sequence ID" value="NZ_JAFIRA010000005.1"/>
</dbReference>
<keyword evidence="1" id="KW-0812">Transmembrane</keyword>
<comment type="caution">
    <text evidence="2">The sequence shown here is derived from an EMBL/GenBank/DDBJ whole genome shotgun (WGS) entry which is preliminary data.</text>
</comment>
<evidence type="ECO:0000256" key="1">
    <source>
        <dbReference type="SAM" id="Phobius"/>
    </source>
</evidence>
<keyword evidence="3" id="KW-1185">Reference proteome</keyword>
<proteinExistence type="predicted"/>
<protein>
    <submittedName>
        <fullName evidence="2">Uncharacterized protein</fullName>
    </submittedName>
</protein>
<gene>
    <name evidence="2" type="ORF">JX360_03725</name>
</gene>
<organism evidence="2 3">
    <name type="scientific">Thermostichus vulcanus str. 'Rupite'</name>
    <dbReference type="NCBI Taxonomy" id="2813851"/>
    <lineage>
        <taxon>Bacteria</taxon>
        <taxon>Bacillati</taxon>
        <taxon>Cyanobacteriota</taxon>
        <taxon>Cyanophyceae</taxon>
        <taxon>Thermostichales</taxon>
        <taxon>Thermostichaceae</taxon>
        <taxon>Thermostichus</taxon>
    </lineage>
</organism>
<accession>A0ABT0C8A6</accession>
<evidence type="ECO:0000313" key="3">
    <source>
        <dbReference type="Proteomes" id="UP000830835"/>
    </source>
</evidence>
<feature type="transmembrane region" description="Helical" evidence="1">
    <location>
        <begin position="45"/>
        <end position="63"/>
    </location>
</feature>